<name>S6VYR4_PSESF</name>
<dbReference type="Gene3D" id="3.50.50.60">
    <property type="entry name" value="FAD/NAD(P)-binding domain"/>
    <property type="match status" value="1"/>
</dbReference>
<gene>
    <name evidence="1" type="ORF">A244_09280</name>
</gene>
<protein>
    <submittedName>
        <fullName evidence="1">2-octaprenyl-6-methoxyphenyl hydroxylase</fullName>
    </submittedName>
</protein>
<dbReference type="AlphaFoldDB" id="S6VYR4"/>
<dbReference type="EMBL" id="AOKG01000598">
    <property type="protein sequence ID" value="EPN59111.1"/>
    <property type="molecule type" value="Genomic_DNA"/>
</dbReference>
<dbReference type="PATRIC" id="fig|1194404.4.peg.1937"/>
<evidence type="ECO:0000313" key="1">
    <source>
        <dbReference type="EMBL" id="EPN59111.1"/>
    </source>
</evidence>
<evidence type="ECO:0000313" key="2">
    <source>
        <dbReference type="Proteomes" id="UP000015729"/>
    </source>
</evidence>
<sequence>MPTLQLYRERQRQDQQLTVGFSDKVTRLFGSTQSAVTTGRNLGLLGLDLLPAAKRWFARQAMGLGTRSDV</sequence>
<organism evidence="1 2">
    <name type="scientific">Pseudomonas syringae pv. actinidiae ICMP 18807</name>
    <dbReference type="NCBI Taxonomy" id="1194404"/>
    <lineage>
        <taxon>Bacteria</taxon>
        <taxon>Pseudomonadati</taxon>
        <taxon>Pseudomonadota</taxon>
        <taxon>Gammaproteobacteria</taxon>
        <taxon>Pseudomonadales</taxon>
        <taxon>Pseudomonadaceae</taxon>
        <taxon>Pseudomonas</taxon>
        <taxon>Pseudomonas syringae</taxon>
    </lineage>
</organism>
<proteinExistence type="predicted"/>
<dbReference type="Proteomes" id="UP000015729">
    <property type="component" value="Unassembled WGS sequence"/>
</dbReference>
<reference evidence="1 2" key="1">
    <citation type="journal article" date="2013" name="PLoS Pathog.">
        <title>Genomic analysis of the Kiwifruit pathogen Pseudomonas syringae pv. actinidiae provides insight into the origins of an emergent plant disease.</title>
        <authorList>
            <person name="McCann H.C."/>
            <person name="Rikkerink E.H."/>
            <person name="Bertels F."/>
            <person name="Fiers M."/>
            <person name="Lu A."/>
            <person name="Rees-George J."/>
            <person name="Andersen M.T."/>
            <person name="Gleave A.P."/>
            <person name="Haubold B."/>
            <person name="Wohlers M.W."/>
            <person name="Guttman D.S."/>
            <person name="Wang P.W."/>
            <person name="Straub C."/>
            <person name="Vanneste J.L."/>
            <person name="Rainey P.B."/>
            <person name="Templeton M.D."/>
        </authorList>
    </citation>
    <scope>NUCLEOTIDE SEQUENCE [LARGE SCALE GENOMIC DNA]</scope>
    <source>
        <strain evidence="1 2">ICMP 18807</strain>
    </source>
</reference>
<dbReference type="InterPro" id="IPR036188">
    <property type="entry name" value="FAD/NAD-bd_sf"/>
</dbReference>
<accession>S6VYR4</accession>
<comment type="caution">
    <text evidence="1">The sequence shown here is derived from an EMBL/GenBank/DDBJ whole genome shotgun (WGS) entry which is preliminary data.</text>
</comment>